<protein>
    <recommendedName>
        <fullName evidence="9">Oligopeptide transporter 1</fullName>
    </recommendedName>
</protein>
<sequence>MAYSESRSESVSSKGKKSYGHELETVPLPEKKIYTTWPDMIRHWPKTTLCIVSNEFCERFSYYGMRTVLTFYLLNVLKFTDSQSTIFFNGFTVLCYTTPLLGSIVADGYIGKFWTIFSVSILYAIGQVVLALASIKNYQSSVHPWMDLSGLLIIAFGTGGIKPCVSAFGGDQFELGQERMLSLFFSMFYFSINAGSMISTFISPIFRSQPCLGQDSCYPMAFGIPAILMIVATLVFMGGSFWYKKNPPKDNVFGEVSRLMFGAVGNKMKKGSTPKEHWLLHYLTTHDCALDAKCLELQAEKRNKKLCQKKKFIDDVRSLLRVLVMFLPVPMFWALYDQQGSVWLLQAIQMDCRLSDSLLLLPDQMQTLNAVLILAFIPLFQVIIYPVAAKCVRLTPLRKMVTGGLLASLAFLITGFVQLQVNTTLPNLPGKGQCSISFWNQFNNDFKTCQIIVTDPNGDKRTINQSMALHENKDDKAGVFKLFQTKSPNQKSTSDWTLTFKIAYAGNCGDPTKLQNTAVITAKSKKVIYVGVGPFGYYQNTANTDKPTDGTGEFSMGIVANLDDHYAGNFAMCRSDASDYDRAHPCNPRHPADFYFWETDYNDGTDDREGNSTVVGSGSLVTTYKQKSVKPGKWELYYLLNTPKDINRQTYNKTATLVQYTNFNLTRFEQGGVFIYALSGPRDSPYITELQIVQNNRVSILWQIPQIVVITAAEILFSITGYEFAYSQSAPSMKALVQALWLLTTAAGDTIIVIITILNLFENMAVEFFVYAAAMFVVIAIFALLSIFYYTYNYYTTDEDDDEYGVDDMEEEVAEIEDHNPRYSIDNKAFNSDEADCLDGYVTSFPLNTWLVVSLVVTAVCGSMCTWLLLVLCIENAFAHRLDITPYRSGCALLFEAFIEWTQAFNNFRMSFLIMALHDAPITIFNYFFIAACRCPNPKVIIKFLRDIETMFSTPSVKVKRLQILSWPLVLSSSSCTVSLIWRITVLYFSYKRMVCAKKPVKKVSGVAVNTPAKKHFQQAIDTSSKTNGGRLGEYDETWPIRWARIHTIGPHHDRLCDTSDPTSPISNGKPNHIETPPPNEKPKPAMKDFIQRAGDFRANLDCQNSCRYFCGHLFWCILTFITYLVWSALCWIPCAYHYTCRHNSFYHRHKLCRSFIRYFSITFHYSIFYLSLLASAFLIGMNITLLTSVHGLGSNSMPPEIDRICVTVSPGSHMIFTNILNASPFESALQLQKKLNKLNAPKDTRAVTECKPLWEDGGLGIGLARREAGIWEMRTPINNTMLAVATYVTFNNSEIHNPALKLEYTHTLFIRRNNDVNEKYSCVRESGWTIVPSVAQLSWPYFSACEQNWKFAENPSLIECNQIFGIESGTASKKHTPRHNFRFLKTYAALRRS</sequence>
<feature type="transmembrane region" description="Helical" evidence="12">
    <location>
        <begin position="148"/>
        <end position="169"/>
    </location>
</feature>
<evidence type="ECO:0000256" key="6">
    <source>
        <dbReference type="ARBA" id="ARBA00022927"/>
    </source>
</evidence>
<dbReference type="GO" id="GO:0016020">
    <property type="term" value="C:membrane"/>
    <property type="evidence" value="ECO:0007669"/>
    <property type="project" value="UniProtKB-SubCell"/>
</dbReference>
<evidence type="ECO:0000256" key="9">
    <source>
        <dbReference type="ARBA" id="ARBA00078114"/>
    </source>
</evidence>
<dbReference type="EMBL" id="WUAV01000006">
    <property type="protein sequence ID" value="KAF1748124.1"/>
    <property type="molecule type" value="Genomic_DNA"/>
</dbReference>
<feature type="transmembrane region" description="Helical" evidence="12">
    <location>
        <begin position="739"/>
        <end position="761"/>
    </location>
</feature>
<dbReference type="PROSITE" id="PS01022">
    <property type="entry name" value="PTR2_1"/>
    <property type="match status" value="1"/>
</dbReference>
<evidence type="ECO:0000313" key="13">
    <source>
        <dbReference type="EMBL" id="KAF1748124.1"/>
    </source>
</evidence>
<dbReference type="Pfam" id="PF00854">
    <property type="entry name" value="PTR2"/>
    <property type="match status" value="2"/>
</dbReference>
<dbReference type="CTD" id="9825371"/>
<feature type="transmembrane region" description="Helical" evidence="12">
    <location>
        <begin position="400"/>
        <end position="419"/>
    </location>
</feature>
<dbReference type="SUPFAM" id="SSF103473">
    <property type="entry name" value="MFS general substrate transporter"/>
    <property type="match status" value="1"/>
</dbReference>
<name>A0A6A5G0D8_CAERE</name>
<evidence type="ECO:0000313" key="14">
    <source>
        <dbReference type="Proteomes" id="UP000483820"/>
    </source>
</evidence>
<keyword evidence="7 12" id="KW-1133">Transmembrane helix</keyword>
<keyword evidence="8 12" id="KW-0472">Membrane</keyword>
<dbReference type="InterPro" id="IPR000109">
    <property type="entry name" value="POT_fam"/>
</dbReference>
<evidence type="ECO:0000256" key="12">
    <source>
        <dbReference type="SAM" id="Phobius"/>
    </source>
</evidence>
<evidence type="ECO:0000256" key="4">
    <source>
        <dbReference type="ARBA" id="ARBA00022692"/>
    </source>
</evidence>
<evidence type="ECO:0000256" key="3">
    <source>
        <dbReference type="ARBA" id="ARBA00022448"/>
    </source>
</evidence>
<proteinExistence type="inferred from homology"/>
<keyword evidence="6" id="KW-0653">Protein transport</keyword>
<dbReference type="Gene3D" id="1.20.1250.20">
    <property type="entry name" value="MFS general substrate transporter like domains"/>
    <property type="match status" value="2"/>
</dbReference>
<evidence type="ECO:0000256" key="10">
    <source>
        <dbReference type="RuleBase" id="RU003755"/>
    </source>
</evidence>
<feature type="transmembrane region" description="Helical" evidence="12">
    <location>
        <begin position="969"/>
        <end position="991"/>
    </location>
</feature>
<dbReference type="GO" id="GO:0015031">
    <property type="term" value="P:protein transport"/>
    <property type="evidence" value="ECO:0007669"/>
    <property type="project" value="UniProtKB-KW"/>
</dbReference>
<feature type="transmembrane region" description="Helical" evidence="12">
    <location>
        <begin position="768"/>
        <end position="792"/>
    </location>
</feature>
<dbReference type="FunFam" id="1.20.1250.20:FF:000537">
    <property type="entry name" value="Peptide transporter family 2"/>
    <property type="match status" value="1"/>
</dbReference>
<dbReference type="PANTHER" id="PTHR11654">
    <property type="entry name" value="OLIGOPEPTIDE TRANSPORTER-RELATED"/>
    <property type="match status" value="1"/>
</dbReference>
<keyword evidence="3 10" id="KW-0813">Transport</keyword>
<dbReference type="RefSeq" id="XP_053579510.1">
    <property type="nucleotide sequence ID" value="XM_053735944.1"/>
</dbReference>
<feature type="transmembrane region" description="Helical" evidence="12">
    <location>
        <begin position="222"/>
        <end position="243"/>
    </location>
</feature>
<evidence type="ECO:0000256" key="1">
    <source>
        <dbReference type="ARBA" id="ARBA00004141"/>
    </source>
</evidence>
<dbReference type="InterPro" id="IPR036259">
    <property type="entry name" value="MFS_trans_sf"/>
</dbReference>
<comment type="caution">
    <text evidence="13">The sequence shown here is derived from an EMBL/GenBank/DDBJ whole genome shotgun (WGS) entry which is preliminary data.</text>
</comment>
<feature type="transmembrane region" description="Helical" evidence="12">
    <location>
        <begin position="113"/>
        <end position="136"/>
    </location>
</feature>
<dbReference type="GO" id="GO:0035673">
    <property type="term" value="F:oligopeptide transmembrane transporter activity"/>
    <property type="evidence" value="ECO:0007669"/>
    <property type="project" value="InterPro"/>
</dbReference>
<accession>A0A6A5G0D8</accession>
<keyword evidence="5" id="KW-0571">Peptide transport</keyword>
<dbReference type="GeneID" id="9825371"/>
<feature type="transmembrane region" description="Helical" evidence="12">
    <location>
        <begin position="368"/>
        <end position="388"/>
    </location>
</feature>
<feature type="transmembrane region" description="Helical" evidence="12">
    <location>
        <begin position="850"/>
        <end position="874"/>
    </location>
</feature>
<dbReference type="CDD" id="cd17347">
    <property type="entry name" value="MFS_SLC15A1_2_like"/>
    <property type="match status" value="1"/>
</dbReference>
<feature type="transmembrane region" description="Helical" evidence="12">
    <location>
        <begin position="181"/>
        <end position="202"/>
    </location>
</feature>
<evidence type="ECO:0000256" key="8">
    <source>
        <dbReference type="ARBA" id="ARBA00023136"/>
    </source>
</evidence>
<evidence type="ECO:0000256" key="2">
    <source>
        <dbReference type="ARBA" id="ARBA00005982"/>
    </source>
</evidence>
<evidence type="ECO:0000256" key="11">
    <source>
        <dbReference type="SAM" id="MobiDB-lite"/>
    </source>
</evidence>
<evidence type="ECO:0000256" key="7">
    <source>
        <dbReference type="ARBA" id="ARBA00022989"/>
    </source>
</evidence>
<comment type="similarity">
    <text evidence="2 10">Belongs to the major facilitator superfamily. Proton-dependent oligopeptide transporter (POT/PTR) (TC 2.A.17) family.</text>
</comment>
<keyword evidence="4 10" id="KW-0812">Transmembrane</keyword>
<feature type="transmembrane region" description="Helical" evidence="12">
    <location>
        <begin position="1113"/>
        <end position="1135"/>
    </location>
</feature>
<gene>
    <name evidence="13" type="ORF">GCK72_024591</name>
</gene>
<dbReference type="PROSITE" id="PS01023">
    <property type="entry name" value="PTR2_2"/>
    <property type="match status" value="1"/>
</dbReference>
<dbReference type="Proteomes" id="UP000483820">
    <property type="component" value="Chromosome X"/>
</dbReference>
<comment type="subcellular location">
    <subcellularLocation>
        <location evidence="1 10">Membrane</location>
        <topology evidence="1 10">Multi-pass membrane protein</topology>
    </subcellularLocation>
</comment>
<evidence type="ECO:0000256" key="5">
    <source>
        <dbReference type="ARBA" id="ARBA00022856"/>
    </source>
</evidence>
<reference evidence="13 14" key="1">
    <citation type="submission" date="2019-12" db="EMBL/GenBank/DDBJ databases">
        <title>Chromosome-level assembly of the Caenorhabditis remanei genome.</title>
        <authorList>
            <person name="Teterina A.A."/>
            <person name="Willis J.H."/>
            <person name="Phillips P.C."/>
        </authorList>
    </citation>
    <scope>NUCLEOTIDE SEQUENCE [LARGE SCALE GENOMIC DNA]</scope>
    <source>
        <strain evidence="13 14">PX506</strain>
        <tissue evidence="13">Whole organism</tissue>
    </source>
</reference>
<dbReference type="FunFam" id="1.20.1250.20:FF:000049">
    <property type="entry name" value="Solute carrier family 15 member 2"/>
    <property type="match status" value="1"/>
</dbReference>
<feature type="transmembrane region" description="Helical" evidence="12">
    <location>
        <begin position="318"/>
        <end position="336"/>
    </location>
</feature>
<dbReference type="KEGG" id="crq:GCK72_024591"/>
<dbReference type="NCBIfam" id="TIGR00926">
    <property type="entry name" value="2A1704"/>
    <property type="match status" value="1"/>
</dbReference>
<dbReference type="InterPro" id="IPR018456">
    <property type="entry name" value="PTR2_symporter_CS"/>
</dbReference>
<dbReference type="InterPro" id="IPR004768">
    <property type="entry name" value="Oligopep_transport"/>
</dbReference>
<organism evidence="13 14">
    <name type="scientific">Caenorhabditis remanei</name>
    <name type="common">Caenorhabditis vulgaris</name>
    <dbReference type="NCBI Taxonomy" id="31234"/>
    <lineage>
        <taxon>Eukaryota</taxon>
        <taxon>Metazoa</taxon>
        <taxon>Ecdysozoa</taxon>
        <taxon>Nematoda</taxon>
        <taxon>Chromadorea</taxon>
        <taxon>Rhabditida</taxon>
        <taxon>Rhabditina</taxon>
        <taxon>Rhabditomorpha</taxon>
        <taxon>Rhabditoidea</taxon>
        <taxon>Rhabditidae</taxon>
        <taxon>Peloderinae</taxon>
        <taxon>Caenorhabditis</taxon>
    </lineage>
</organism>
<feature type="transmembrane region" description="Helical" evidence="12">
    <location>
        <begin position="1156"/>
        <end position="1180"/>
    </location>
</feature>
<feature type="compositionally biased region" description="Polar residues" evidence="11">
    <location>
        <begin position="1060"/>
        <end position="1070"/>
    </location>
</feature>
<feature type="region of interest" description="Disordered" evidence="11">
    <location>
        <begin position="1060"/>
        <end position="1084"/>
    </location>
</feature>
<feature type="transmembrane region" description="Helical" evidence="12">
    <location>
        <begin position="86"/>
        <end position="106"/>
    </location>
</feature>